<keyword evidence="2" id="KW-1185">Reference proteome</keyword>
<proteinExistence type="predicted"/>
<reference evidence="1" key="1">
    <citation type="thesis" date="2021" institute="BYU ScholarsArchive" country="Provo, UT, USA">
        <title>Applications of and Algorithms for Genome Assembly and Genomic Analyses with an Emphasis on Marine Teleosts.</title>
        <authorList>
            <person name="Pickett B.D."/>
        </authorList>
    </citation>
    <scope>NUCLEOTIDE SEQUENCE</scope>
    <source>
        <strain evidence="1">HI-2016</strain>
    </source>
</reference>
<organism evidence="1 2">
    <name type="scientific">Albula glossodonta</name>
    <name type="common">roundjaw bonefish</name>
    <dbReference type="NCBI Taxonomy" id="121402"/>
    <lineage>
        <taxon>Eukaryota</taxon>
        <taxon>Metazoa</taxon>
        <taxon>Chordata</taxon>
        <taxon>Craniata</taxon>
        <taxon>Vertebrata</taxon>
        <taxon>Euteleostomi</taxon>
        <taxon>Actinopterygii</taxon>
        <taxon>Neopterygii</taxon>
        <taxon>Teleostei</taxon>
        <taxon>Albuliformes</taxon>
        <taxon>Albulidae</taxon>
        <taxon>Albula</taxon>
    </lineage>
</organism>
<sequence>MRRSSERDRERKRENLSHLITTERKGAEILRPPSPNASNAPSINVLSEETTCYISPLLPGCFLSG</sequence>
<dbReference type="Proteomes" id="UP000824540">
    <property type="component" value="Unassembled WGS sequence"/>
</dbReference>
<dbReference type="EMBL" id="JAFBMS010000025">
    <property type="protein sequence ID" value="KAG9342873.1"/>
    <property type="molecule type" value="Genomic_DNA"/>
</dbReference>
<dbReference type="AlphaFoldDB" id="A0A8T2NPS3"/>
<accession>A0A8T2NPS3</accession>
<evidence type="ECO:0000313" key="2">
    <source>
        <dbReference type="Proteomes" id="UP000824540"/>
    </source>
</evidence>
<protein>
    <submittedName>
        <fullName evidence="1">Uncharacterized protein</fullName>
    </submittedName>
</protein>
<name>A0A8T2NPS3_9TELE</name>
<comment type="caution">
    <text evidence="1">The sequence shown here is derived from an EMBL/GenBank/DDBJ whole genome shotgun (WGS) entry which is preliminary data.</text>
</comment>
<gene>
    <name evidence="1" type="ORF">JZ751_015089</name>
</gene>
<evidence type="ECO:0000313" key="1">
    <source>
        <dbReference type="EMBL" id="KAG9342873.1"/>
    </source>
</evidence>